<dbReference type="EMBL" id="CM023477">
    <property type="protein sequence ID" value="KAH7937273.1"/>
    <property type="molecule type" value="Genomic_DNA"/>
</dbReference>
<reference evidence="1" key="1">
    <citation type="submission" date="2020-05" db="EMBL/GenBank/DDBJ databases">
        <title>Large-scale comparative analyses of tick genomes elucidate their genetic diversity and vector capacities.</title>
        <authorList>
            <person name="Jia N."/>
            <person name="Wang J."/>
            <person name="Shi W."/>
            <person name="Du L."/>
            <person name="Sun Y."/>
            <person name="Zhan W."/>
            <person name="Jiang J."/>
            <person name="Wang Q."/>
            <person name="Zhang B."/>
            <person name="Ji P."/>
            <person name="Sakyi L.B."/>
            <person name="Cui X."/>
            <person name="Yuan T."/>
            <person name="Jiang B."/>
            <person name="Yang W."/>
            <person name="Lam T.T.-Y."/>
            <person name="Chang Q."/>
            <person name="Ding S."/>
            <person name="Wang X."/>
            <person name="Zhu J."/>
            <person name="Ruan X."/>
            <person name="Zhao L."/>
            <person name="Wei J."/>
            <person name="Que T."/>
            <person name="Du C."/>
            <person name="Cheng J."/>
            <person name="Dai P."/>
            <person name="Han X."/>
            <person name="Huang E."/>
            <person name="Gao Y."/>
            <person name="Liu J."/>
            <person name="Shao H."/>
            <person name="Ye R."/>
            <person name="Li L."/>
            <person name="Wei W."/>
            <person name="Wang X."/>
            <person name="Wang C."/>
            <person name="Yang T."/>
            <person name="Huo Q."/>
            <person name="Li W."/>
            <person name="Guo W."/>
            <person name="Chen H."/>
            <person name="Zhou L."/>
            <person name="Ni X."/>
            <person name="Tian J."/>
            <person name="Zhou Y."/>
            <person name="Sheng Y."/>
            <person name="Liu T."/>
            <person name="Pan Y."/>
            <person name="Xia L."/>
            <person name="Li J."/>
            <person name="Zhao F."/>
            <person name="Cao W."/>
        </authorList>
    </citation>
    <scope>NUCLEOTIDE SEQUENCE</scope>
    <source>
        <strain evidence="1">Dsil-2018</strain>
    </source>
</reference>
<dbReference type="Proteomes" id="UP000821865">
    <property type="component" value="Chromosome 8"/>
</dbReference>
<proteinExistence type="predicted"/>
<protein>
    <submittedName>
        <fullName evidence="1">Uncharacterized protein</fullName>
    </submittedName>
</protein>
<comment type="caution">
    <text evidence="1">The sequence shown here is derived from an EMBL/GenBank/DDBJ whole genome shotgun (WGS) entry which is preliminary data.</text>
</comment>
<accession>A0ACB8C8L5</accession>
<evidence type="ECO:0000313" key="2">
    <source>
        <dbReference type="Proteomes" id="UP000821865"/>
    </source>
</evidence>
<sequence>MIPAPSRAFLVTRCIPSGSKANQADLTRCHVARDPLEPGERLGIALSYLASGQEIPSIALAYRVGIETARLCTHLSCRALWARLKDHVMKGTFSIVLMAVVDSECKYVLIDVGAEGASMVKAQLNVSGKGPELIERNALQVMYQSS</sequence>
<keyword evidence="2" id="KW-1185">Reference proteome</keyword>
<name>A0ACB8C8L5_DERSI</name>
<organism evidence="1 2">
    <name type="scientific">Dermacentor silvarum</name>
    <name type="common">Tick</name>
    <dbReference type="NCBI Taxonomy" id="543639"/>
    <lineage>
        <taxon>Eukaryota</taxon>
        <taxon>Metazoa</taxon>
        <taxon>Ecdysozoa</taxon>
        <taxon>Arthropoda</taxon>
        <taxon>Chelicerata</taxon>
        <taxon>Arachnida</taxon>
        <taxon>Acari</taxon>
        <taxon>Parasitiformes</taxon>
        <taxon>Ixodida</taxon>
        <taxon>Ixodoidea</taxon>
        <taxon>Ixodidae</taxon>
        <taxon>Rhipicephalinae</taxon>
        <taxon>Dermacentor</taxon>
    </lineage>
</organism>
<gene>
    <name evidence="1" type="ORF">HPB49_009897</name>
</gene>
<evidence type="ECO:0000313" key="1">
    <source>
        <dbReference type="EMBL" id="KAH7937273.1"/>
    </source>
</evidence>